<evidence type="ECO:0000313" key="4">
    <source>
        <dbReference type="Proteomes" id="UP000663860"/>
    </source>
</evidence>
<dbReference type="Proteomes" id="UP000663860">
    <property type="component" value="Unassembled WGS sequence"/>
</dbReference>
<dbReference type="EMBL" id="CAJOBB010010507">
    <property type="protein sequence ID" value="CAF4246039.1"/>
    <property type="molecule type" value="Genomic_DNA"/>
</dbReference>
<dbReference type="AlphaFoldDB" id="A0A814YCP6"/>
<evidence type="ECO:0000256" key="1">
    <source>
        <dbReference type="SAM" id="SignalP"/>
    </source>
</evidence>
<feature type="signal peptide" evidence="1">
    <location>
        <begin position="1"/>
        <end position="26"/>
    </location>
</feature>
<organism evidence="2 4">
    <name type="scientific">Adineta steineri</name>
    <dbReference type="NCBI Taxonomy" id="433720"/>
    <lineage>
        <taxon>Eukaryota</taxon>
        <taxon>Metazoa</taxon>
        <taxon>Spiralia</taxon>
        <taxon>Gnathifera</taxon>
        <taxon>Rotifera</taxon>
        <taxon>Eurotatoria</taxon>
        <taxon>Bdelloidea</taxon>
        <taxon>Adinetida</taxon>
        <taxon>Adinetidae</taxon>
        <taxon>Adineta</taxon>
    </lineage>
</organism>
<evidence type="ECO:0000313" key="2">
    <source>
        <dbReference type="EMBL" id="CAF1228712.1"/>
    </source>
</evidence>
<reference evidence="2" key="1">
    <citation type="submission" date="2021-02" db="EMBL/GenBank/DDBJ databases">
        <authorList>
            <person name="Nowell W R."/>
        </authorList>
    </citation>
    <scope>NUCLEOTIDE SEQUENCE</scope>
</reference>
<gene>
    <name evidence="2" type="ORF">IZO911_LOCUS30130</name>
    <name evidence="3" type="ORF">KXQ929_LOCUS42542</name>
</gene>
<feature type="chain" id="PRO_5036226554" evidence="1">
    <location>
        <begin position="27"/>
        <end position="71"/>
    </location>
</feature>
<proteinExistence type="predicted"/>
<accession>A0A814YCP6</accession>
<keyword evidence="1" id="KW-0732">Signal</keyword>
<evidence type="ECO:0000313" key="3">
    <source>
        <dbReference type="EMBL" id="CAF4246039.1"/>
    </source>
</evidence>
<dbReference type="Proteomes" id="UP000663868">
    <property type="component" value="Unassembled WGS sequence"/>
</dbReference>
<protein>
    <submittedName>
        <fullName evidence="2">Uncharacterized protein</fullName>
    </submittedName>
</protein>
<name>A0A814YCP6_9BILA</name>
<sequence length="71" mass="8300">MASWWNFRCLWLYYILGQFNVSYVKTDWPSLNTSNIQLLSLFYDASNGSDPLLRYTHSLAMFKSAIVLAQQ</sequence>
<comment type="caution">
    <text evidence="2">The sequence shown here is derived from an EMBL/GenBank/DDBJ whole genome shotgun (WGS) entry which is preliminary data.</text>
</comment>
<dbReference type="EMBL" id="CAJNOE010000464">
    <property type="protein sequence ID" value="CAF1228712.1"/>
    <property type="molecule type" value="Genomic_DNA"/>
</dbReference>